<name>A0A7W4VZU0_9ACTN</name>
<dbReference type="AlphaFoldDB" id="A0A7W4VZU0"/>
<gene>
    <name evidence="2" type="ORF">FHU40_004159</name>
</gene>
<comment type="caution">
    <text evidence="2">The sequence shown here is derived from an EMBL/GenBank/DDBJ whole genome shotgun (WGS) entry which is preliminary data.</text>
</comment>
<sequence>MARTAPGPPQVPGYAEARSRGLLPRVATRPPEPLPGTPAGTLMARWTVVTIGGFAAFVILGVVAGKAGVTAAAAWLAITAGGSGFLVTLWWLLGRVGDRFVAELGAGYTTLVLDEGTFWMASLRPWRNGAIRVRWDCSGTWVCDRRSGLPVATPDLTVLPPGSYPSPHRADRWELWSGRMWTGNFRSPPTAA</sequence>
<evidence type="ECO:0000313" key="2">
    <source>
        <dbReference type="EMBL" id="MBB3044322.1"/>
    </source>
</evidence>
<protein>
    <submittedName>
        <fullName evidence="2">Uncharacterized protein</fullName>
    </submittedName>
</protein>
<evidence type="ECO:0000256" key="1">
    <source>
        <dbReference type="SAM" id="Phobius"/>
    </source>
</evidence>
<keyword evidence="1" id="KW-0812">Transmembrane</keyword>
<feature type="transmembrane region" description="Helical" evidence="1">
    <location>
        <begin position="43"/>
        <end position="65"/>
    </location>
</feature>
<dbReference type="RefSeq" id="WP_183594205.1">
    <property type="nucleotide sequence ID" value="NZ_JACHWR010000003.1"/>
</dbReference>
<feature type="transmembrane region" description="Helical" evidence="1">
    <location>
        <begin position="72"/>
        <end position="93"/>
    </location>
</feature>
<evidence type="ECO:0000313" key="3">
    <source>
        <dbReference type="Proteomes" id="UP000589626"/>
    </source>
</evidence>
<keyword evidence="1" id="KW-0472">Membrane</keyword>
<accession>A0A7W4VZU0</accession>
<organism evidence="2 3">
    <name type="scientific">Nocardioides soli</name>
    <dbReference type="NCBI Taxonomy" id="1036020"/>
    <lineage>
        <taxon>Bacteria</taxon>
        <taxon>Bacillati</taxon>
        <taxon>Actinomycetota</taxon>
        <taxon>Actinomycetes</taxon>
        <taxon>Propionibacteriales</taxon>
        <taxon>Nocardioidaceae</taxon>
        <taxon>Nocardioides</taxon>
    </lineage>
</organism>
<keyword evidence="1" id="KW-1133">Transmembrane helix</keyword>
<keyword evidence="3" id="KW-1185">Reference proteome</keyword>
<proteinExistence type="predicted"/>
<dbReference type="EMBL" id="JACHWR010000003">
    <property type="protein sequence ID" value="MBB3044322.1"/>
    <property type="molecule type" value="Genomic_DNA"/>
</dbReference>
<reference evidence="2 3" key="1">
    <citation type="submission" date="2020-08" db="EMBL/GenBank/DDBJ databases">
        <title>Sequencing the genomes of 1000 actinobacteria strains.</title>
        <authorList>
            <person name="Klenk H.-P."/>
        </authorList>
    </citation>
    <scope>NUCLEOTIDE SEQUENCE [LARGE SCALE GENOMIC DNA]</scope>
    <source>
        <strain evidence="2 3">DSM 105498</strain>
    </source>
</reference>
<dbReference type="Proteomes" id="UP000589626">
    <property type="component" value="Unassembled WGS sequence"/>
</dbReference>